<sequence length="473" mass="53471">MLANQALNNPFPLPPVPINIDFTREAHTMYVPSEAIPQRDPGTTDPKVLRPFIQCALRLAGIDSKFRTVFPDNTTDMFDGICDGHVPIVRSLSTPWIPKLGGAPTDHKHYWTHHLGQTWPASADILIQSQRFDKAQPIGAATYKIDIRIPGHNVGRKSGQPSFSAWMASACMLARICTPNPALRVLHLRMSVQEDLIRMVSSVLRHGHRLTEVVIMGDTPVEMRGQIRPILNFGDAYPEDGSNPAELHTFVFRVPALRVRCPGGFLRALRKAHTCCIAVQNIVTQKRTWEWTLDLVKAAPSLKALELSEALPWDPVEEYNMRPLQNKHTTIRLNDLLHLTLDLHQVDARFLSKLQAPNLKFIRISSRAVLSDEGFCPLNHFPSLSYANIWCPGPTTCRFQAIGLGKHQFFHNLTDDKYFLDNYDQEVMVHIKKFNADVERFYSNIHHPHLHNDADYPMQDGSSAELADVEQSD</sequence>
<reference evidence="1" key="1">
    <citation type="submission" date="2016-04" db="EMBL/GenBank/DDBJ databases">
        <authorList>
            <person name="Nguyen H.D."/>
            <person name="Samba Siva P."/>
            <person name="Cullis J."/>
            <person name="Levesque C.A."/>
            <person name="Hambleton S."/>
        </authorList>
    </citation>
    <scope>NUCLEOTIDE SEQUENCE</scope>
    <source>
        <strain evidence="1">DAOMC 236416</strain>
    </source>
</reference>
<comment type="caution">
    <text evidence="1">The sequence shown here is derived from an EMBL/GenBank/DDBJ whole genome shotgun (WGS) entry which is preliminary data.</text>
</comment>
<dbReference type="AlphaFoldDB" id="A0A177TDI2"/>
<name>A0A177TDI2_9BASI</name>
<gene>
    <name evidence="1" type="ORF">A4X13_0g4420</name>
</gene>
<proteinExistence type="predicted"/>
<keyword evidence="2" id="KW-1185">Reference proteome</keyword>
<reference evidence="1" key="2">
    <citation type="journal article" date="2019" name="IMA Fungus">
        <title>Genome sequencing and comparison of five Tilletia species to identify candidate genes for the detection of regulated species infecting wheat.</title>
        <authorList>
            <person name="Nguyen H.D.T."/>
            <person name="Sultana T."/>
            <person name="Kesanakurti P."/>
            <person name="Hambleton S."/>
        </authorList>
    </citation>
    <scope>NUCLEOTIDE SEQUENCE</scope>
    <source>
        <strain evidence="1">DAOMC 236416</strain>
    </source>
</reference>
<organism evidence="1 2">
    <name type="scientific">Tilletia indica</name>
    <dbReference type="NCBI Taxonomy" id="43049"/>
    <lineage>
        <taxon>Eukaryota</taxon>
        <taxon>Fungi</taxon>
        <taxon>Dikarya</taxon>
        <taxon>Basidiomycota</taxon>
        <taxon>Ustilaginomycotina</taxon>
        <taxon>Exobasidiomycetes</taxon>
        <taxon>Tilletiales</taxon>
        <taxon>Tilletiaceae</taxon>
        <taxon>Tilletia</taxon>
    </lineage>
</organism>
<accession>A0A177TDI2</accession>
<protein>
    <submittedName>
        <fullName evidence="1">Uncharacterized protein</fullName>
    </submittedName>
</protein>
<evidence type="ECO:0000313" key="2">
    <source>
        <dbReference type="Proteomes" id="UP000077521"/>
    </source>
</evidence>
<dbReference type="Proteomes" id="UP000077521">
    <property type="component" value="Unassembled WGS sequence"/>
</dbReference>
<dbReference type="EMBL" id="LWDF02000289">
    <property type="protein sequence ID" value="KAE8250752.1"/>
    <property type="molecule type" value="Genomic_DNA"/>
</dbReference>
<evidence type="ECO:0000313" key="1">
    <source>
        <dbReference type="EMBL" id="KAE8250752.1"/>
    </source>
</evidence>